<dbReference type="InterPro" id="IPR016032">
    <property type="entry name" value="Sig_transdc_resp-reg_C-effctor"/>
</dbReference>
<protein>
    <recommendedName>
        <fullName evidence="3">HTH luxR-type domain-containing protein</fullName>
    </recommendedName>
</protein>
<proteinExistence type="predicted"/>
<evidence type="ECO:0000313" key="1">
    <source>
        <dbReference type="EMBL" id="WLQ44941.1"/>
    </source>
</evidence>
<dbReference type="RefSeq" id="WP_306092174.1">
    <property type="nucleotide sequence ID" value="NZ_CP120992.1"/>
</dbReference>
<evidence type="ECO:0008006" key="3">
    <source>
        <dbReference type="Google" id="ProtNLM"/>
    </source>
</evidence>
<name>A0ABY9IHC4_9ACTN</name>
<dbReference type="EMBL" id="CP120992">
    <property type="protein sequence ID" value="WLQ44941.1"/>
    <property type="molecule type" value="Genomic_DNA"/>
</dbReference>
<dbReference type="SUPFAM" id="SSF46894">
    <property type="entry name" value="C-terminal effector domain of the bipartite response regulators"/>
    <property type="match status" value="1"/>
</dbReference>
<accession>A0ABY9IHC4</accession>
<gene>
    <name evidence="1" type="ORF">P8A22_36650</name>
</gene>
<dbReference type="Proteomes" id="UP001229952">
    <property type="component" value="Chromosome"/>
</dbReference>
<dbReference type="InterPro" id="IPR036388">
    <property type="entry name" value="WH-like_DNA-bd_sf"/>
</dbReference>
<evidence type="ECO:0000313" key="2">
    <source>
        <dbReference type="Proteomes" id="UP001229952"/>
    </source>
</evidence>
<dbReference type="Gene3D" id="1.10.10.10">
    <property type="entry name" value="Winged helix-like DNA-binding domain superfamily/Winged helix DNA-binding domain"/>
    <property type="match status" value="1"/>
</dbReference>
<sequence length="92" mass="10380">MTFLRYDLDLGLDNTAQILGLSLTGLTDHAIATLPRTSLRTVQRRIRHLMDTAEVRNRIQLGFHVARLGWLEAPSSSDQRTEAVCRACVDFI</sequence>
<reference evidence="1 2" key="1">
    <citation type="submission" date="2023-03" db="EMBL/GenBank/DDBJ databases">
        <title>Isolation and description of six Streptomyces strains from soil environments, able to metabolize different microbial glucans.</title>
        <authorList>
            <person name="Widen T."/>
            <person name="Larsbrink J."/>
        </authorList>
    </citation>
    <scope>NUCLEOTIDE SEQUENCE [LARGE SCALE GENOMIC DNA]</scope>
    <source>
        <strain evidence="1 2">Mut2</strain>
    </source>
</reference>
<keyword evidence="2" id="KW-1185">Reference proteome</keyword>
<organism evidence="1 2">
    <name type="scientific">Streptomyces laculatispora</name>
    <dbReference type="NCBI Taxonomy" id="887464"/>
    <lineage>
        <taxon>Bacteria</taxon>
        <taxon>Bacillati</taxon>
        <taxon>Actinomycetota</taxon>
        <taxon>Actinomycetes</taxon>
        <taxon>Kitasatosporales</taxon>
        <taxon>Streptomycetaceae</taxon>
        <taxon>Streptomyces</taxon>
    </lineage>
</organism>